<dbReference type="EMBL" id="JAAMPI010002352">
    <property type="protein sequence ID" value="KAF4614380.1"/>
    <property type="molecule type" value="Genomic_DNA"/>
</dbReference>
<organism evidence="1 2">
    <name type="scientific">Cudoniella acicularis</name>
    <dbReference type="NCBI Taxonomy" id="354080"/>
    <lineage>
        <taxon>Eukaryota</taxon>
        <taxon>Fungi</taxon>
        <taxon>Dikarya</taxon>
        <taxon>Ascomycota</taxon>
        <taxon>Pezizomycotina</taxon>
        <taxon>Leotiomycetes</taxon>
        <taxon>Helotiales</taxon>
        <taxon>Tricladiaceae</taxon>
        <taxon>Cudoniella</taxon>
    </lineage>
</organism>
<sequence>MDFKDQPDQQSTDELDLLLPSIIDARARSKPETIFCAFLEVTNAKDGLTVASYGNFANAVNKCAWWIEETIRLGDGSEIKTLGYLGPPDIRHVFSELTLLEDAVAVDSELYSWSPCFARNDHCDILLTASDSPELRPTVSSLLSERKLQAFTLENIGHWIGQAKSPEYPFLATLRNDASRPFVILQTSGSTERWISMRRSLQRLLANDPIFGPSSLLPSPKLAAEIHQLTLCKSAILPVSVLEPLSWVPEYLEGLRKLELVIWCGSAFSFLVVPETIRALVPINACYGATELSPFITQVES</sequence>
<keyword evidence="2" id="KW-1185">Reference proteome</keyword>
<evidence type="ECO:0000313" key="1">
    <source>
        <dbReference type="EMBL" id="KAF4614380.1"/>
    </source>
</evidence>
<reference evidence="1 2" key="1">
    <citation type="submission" date="2020-03" db="EMBL/GenBank/DDBJ databases">
        <title>Draft Genome Sequence of Cudoniella acicularis.</title>
        <authorList>
            <person name="Buettner E."/>
            <person name="Kellner H."/>
        </authorList>
    </citation>
    <scope>NUCLEOTIDE SEQUENCE [LARGE SCALE GENOMIC DNA]</scope>
    <source>
        <strain evidence="1 2">DSM 108380</strain>
    </source>
</reference>
<dbReference type="AlphaFoldDB" id="A0A8H4QPF9"/>
<proteinExistence type="predicted"/>
<comment type="caution">
    <text evidence="1">The sequence shown here is derived from an EMBL/GenBank/DDBJ whole genome shotgun (WGS) entry which is preliminary data.</text>
</comment>
<gene>
    <name evidence="1" type="ORF">G7Y89_g15357</name>
</gene>
<evidence type="ECO:0000313" key="2">
    <source>
        <dbReference type="Proteomes" id="UP000566819"/>
    </source>
</evidence>
<accession>A0A8H4QPF9</accession>
<protein>
    <submittedName>
        <fullName evidence="1">Uncharacterized protein</fullName>
    </submittedName>
</protein>
<dbReference type="SUPFAM" id="SSF56801">
    <property type="entry name" value="Acetyl-CoA synthetase-like"/>
    <property type="match status" value="1"/>
</dbReference>
<dbReference type="Proteomes" id="UP000566819">
    <property type="component" value="Unassembled WGS sequence"/>
</dbReference>
<name>A0A8H4QPF9_9HELO</name>
<dbReference type="OrthoDB" id="429813at2759"/>